<keyword evidence="4" id="KW-1185">Reference proteome</keyword>
<organism evidence="3 4">
    <name type="scientific">Lolium multiflorum</name>
    <name type="common">Italian ryegrass</name>
    <name type="synonym">Lolium perenne subsp. multiflorum</name>
    <dbReference type="NCBI Taxonomy" id="4521"/>
    <lineage>
        <taxon>Eukaryota</taxon>
        <taxon>Viridiplantae</taxon>
        <taxon>Streptophyta</taxon>
        <taxon>Embryophyta</taxon>
        <taxon>Tracheophyta</taxon>
        <taxon>Spermatophyta</taxon>
        <taxon>Magnoliopsida</taxon>
        <taxon>Liliopsida</taxon>
        <taxon>Poales</taxon>
        <taxon>Poaceae</taxon>
        <taxon>BOP clade</taxon>
        <taxon>Pooideae</taxon>
        <taxon>Poodae</taxon>
        <taxon>Poeae</taxon>
        <taxon>Poeae Chloroplast Group 2 (Poeae type)</taxon>
        <taxon>Loliodinae</taxon>
        <taxon>Loliinae</taxon>
        <taxon>Lolium</taxon>
    </lineage>
</organism>
<reference evidence="3" key="1">
    <citation type="submission" date="2023-07" db="EMBL/GenBank/DDBJ databases">
        <title>A chromosome-level genome assembly of Lolium multiflorum.</title>
        <authorList>
            <person name="Chen Y."/>
            <person name="Copetti D."/>
            <person name="Kolliker R."/>
            <person name="Studer B."/>
        </authorList>
    </citation>
    <scope>NUCLEOTIDE SEQUENCE</scope>
    <source>
        <strain evidence="3">02402/16</strain>
        <tissue evidence="3">Leaf</tissue>
    </source>
</reference>
<evidence type="ECO:0000256" key="1">
    <source>
        <dbReference type="SAM" id="MobiDB-lite"/>
    </source>
</evidence>
<feature type="compositionally biased region" description="Basic and acidic residues" evidence="1">
    <location>
        <begin position="120"/>
        <end position="130"/>
    </location>
</feature>
<sequence>MTTFELEKPKVLAQVKAIAQTNMELDWDRYLEPYSRAHPAPQIFDRQLAENATIVFPAVRTNVDNEDPDTAATAPNLNVNNAILGTDTSKAPVEHPLRTWADDDDDDDCIILEFGAEHRSFRPRDDRETAPEDPPVTTVIPPPSARPTQDTPSSFSRPISPPSEKFPLPSVEIQIPLFRPLVPEVSSDTREETMTPTRPDSHGGTSDPSAEPKATKDSGAGSDKPTSSKPSTPPPDTGKGPAHSPTPSRAAAAREPIIAPTGPMPLINHLLRMKKAVKSMDTAWFDTNKAIVATMVRMMSEGVVARFLKAATAEMIRNNQKEIRCPCRRCKLTSLMDPKDDMVRDHLLMRGFMDGYRWEGDEDDYEFVHGISTRNKEGGDQDVEDLGHDQDVEDPGDDHDHNVGDPGPDDGEDQDGGHHEDEDDGPSSMDWVQDPYLQELLLKQTSNARAAAREKAKMDQLEVDAVTPLYEGCRPEDTRLKVTLMALEMKVKHKMTDTSFNDNMSFWHERLPKGNDINLYMGLLKEELATLWDTPANTWDAAAEEYFPMRAALLTTVHDFLGYGYVAGQVVHGFNACVRCMDDTTYRQLDRDPGSSKTVFMGHRRWLRDEDPWRKCKDLFDGEDEPRRRPRTRSGEQIDELLKNWKECPPPGKKRKAPEPLLKNVCESLLGTLLNMPEKTKDGPKARYDLQSIGIREELHAGRPNDDDDDDDDDDDEAEDTQSRRKGKKAKKIEYYCPPCFTLSQKEIEQFFDVS</sequence>
<accession>A0AAD8TCG5</accession>
<evidence type="ECO:0000313" key="4">
    <source>
        <dbReference type="Proteomes" id="UP001231189"/>
    </source>
</evidence>
<dbReference type="InterPro" id="IPR029480">
    <property type="entry name" value="Transpos_assoc"/>
</dbReference>
<evidence type="ECO:0000313" key="3">
    <source>
        <dbReference type="EMBL" id="KAK1679244.1"/>
    </source>
</evidence>
<dbReference type="AlphaFoldDB" id="A0AAD8TCG5"/>
<feature type="region of interest" description="Disordered" evidence="1">
    <location>
        <begin position="372"/>
        <end position="431"/>
    </location>
</feature>
<proteinExistence type="predicted"/>
<evidence type="ECO:0000259" key="2">
    <source>
        <dbReference type="Pfam" id="PF13963"/>
    </source>
</evidence>
<dbReference type="Proteomes" id="UP001231189">
    <property type="component" value="Unassembled WGS sequence"/>
</dbReference>
<feature type="compositionally biased region" description="Acidic residues" evidence="1">
    <location>
        <begin position="706"/>
        <end position="720"/>
    </location>
</feature>
<name>A0AAD8TCG5_LOLMU</name>
<feature type="domain" description="Transposase-associated" evidence="2">
    <location>
        <begin position="304"/>
        <end position="357"/>
    </location>
</feature>
<comment type="caution">
    <text evidence="3">The sequence shown here is derived from an EMBL/GenBank/DDBJ whole genome shotgun (WGS) entry which is preliminary data.</text>
</comment>
<dbReference type="Pfam" id="PF02992">
    <property type="entry name" value="Transposase_21"/>
    <property type="match status" value="1"/>
</dbReference>
<feature type="region of interest" description="Disordered" evidence="1">
    <location>
        <begin position="120"/>
        <end position="167"/>
    </location>
</feature>
<feature type="compositionally biased region" description="Basic and acidic residues" evidence="1">
    <location>
        <begin position="374"/>
        <end position="390"/>
    </location>
</feature>
<feature type="compositionally biased region" description="Low complexity" evidence="1">
    <location>
        <begin position="221"/>
        <end position="230"/>
    </location>
</feature>
<gene>
    <name evidence="3" type="ORF">QYE76_040092</name>
</gene>
<dbReference type="Pfam" id="PF13963">
    <property type="entry name" value="Transpos_assoc"/>
    <property type="match status" value="1"/>
</dbReference>
<feature type="compositionally biased region" description="Basic and acidic residues" evidence="1">
    <location>
        <begin position="695"/>
        <end position="705"/>
    </location>
</feature>
<dbReference type="PANTHER" id="PTHR10775">
    <property type="entry name" value="OS08G0208400 PROTEIN"/>
    <property type="match status" value="1"/>
</dbReference>
<feature type="region of interest" description="Disordered" evidence="1">
    <location>
        <begin position="184"/>
        <end position="252"/>
    </location>
</feature>
<feature type="compositionally biased region" description="Polar residues" evidence="1">
    <location>
        <begin position="194"/>
        <end position="208"/>
    </location>
</feature>
<dbReference type="EMBL" id="JAUUTY010000002">
    <property type="protein sequence ID" value="KAK1679244.1"/>
    <property type="molecule type" value="Genomic_DNA"/>
</dbReference>
<dbReference type="InterPro" id="IPR004242">
    <property type="entry name" value="Transposase_21"/>
</dbReference>
<protein>
    <recommendedName>
        <fullName evidence="2">Transposase-associated domain-containing protein</fullName>
    </recommendedName>
</protein>
<feature type="region of interest" description="Disordered" evidence="1">
    <location>
        <begin position="695"/>
        <end position="730"/>
    </location>
</feature>
<dbReference type="PANTHER" id="PTHR10775:SF166">
    <property type="entry name" value="OS04G0146034 PROTEIN"/>
    <property type="match status" value="1"/>
</dbReference>